<keyword evidence="2" id="KW-0238">DNA-binding</keyword>
<dbReference type="Proteomes" id="UP000031338">
    <property type="component" value="Unassembled WGS sequence"/>
</dbReference>
<dbReference type="PROSITE" id="PS01117">
    <property type="entry name" value="HTH_MARR_1"/>
    <property type="match status" value="1"/>
</dbReference>
<evidence type="ECO:0000313" key="6">
    <source>
        <dbReference type="Proteomes" id="UP000031338"/>
    </source>
</evidence>
<accession>A0A0B8ZGD9</accession>
<dbReference type="Gene3D" id="1.10.10.10">
    <property type="entry name" value="Winged helix-like DNA-binding domain superfamily/Winged helix DNA-binding domain"/>
    <property type="match status" value="1"/>
</dbReference>
<evidence type="ECO:0000256" key="2">
    <source>
        <dbReference type="ARBA" id="ARBA00023125"/>
    </source>
</evidence>
<dbReference type="SMART" id="SM00347">
    <property type="entry name" value="HTH_MARR"/>
    <property type="match status" value="1"/>
</dbReference>
<dbReference type="InterPro" id="IPR036388">
    <property type="entry name" value="WH-like_DNA-bd_sf"/>
</dbReference>
<dbReference type="AlphaFoldDB" id="A0A0B8ZGD9"/>
<dbReference type="GO" id="GO:0006950">
    <property type="term" value="P:response to stress"/>
    <property type="evidence" value="ECO:0007669"/>
    <property type="project" value="TreeGrafter"/>
</dbReference>
<dbReference type="SUPFAM" id="SSF46785">
    <property type="entry name" value="Winged helix' DNA-binding domain"/>
    <property type="match status" value="1"/>
</dbReference>
<evidence type="ECO:0000256" key="3">
    <source>
        <dbReference type="ARBA" id="ARBA00023163"/>
    </source>
</evidence>
<dbReference type="GO" id="GO:0003700">
    <property type="term" value="F:DNA-binding transcription factor activity"/>
    <property type="evidence" value="ECO:0007669"/>
    <property type="project" value="InterPro"/>
</dbReference>
<dbReference type="InterPro" id="IPR023187">
    <property type="entry name" value="Tscrpt_reg_MarR-type_CS"/>
</dbReference>
<evidence type="ECO:0000256" key="1">
    <source>
        <dbReference type="ARBA" id="ARBA00023015"/>
    </source>
</evidence>
<protein>
    <submittedName>
        <fullName evidence="5">MarR family transcriptional regulator</fullName>
    </submittedName>
</protein>
<evidence type="ECO:0000313" key="5">
    <source>
        <dbReference type="EMBL" id="KHS42070.1"/>
    </source>
</evidence>
<dbReference type="PANTHER" id="PTHR33164">
    <property type="entry name" value="TRANSCRIPTIONAL REGULATOR, MARR FAMILY"/>
    <property type="match status" value="1"/>
</dbReference>
<keyword evidence="3" id="KW-0804">Transcription</keyword>
<sequence length="151" mass="16479">MIELASTMALASLAQGADQRCEASLIWVATAELNMRQQLAALFANVDLHCDPTFDILLEVYVGLRSGKLRTPGAIANTTGVPGSSITRWIKFLERRGFLQRHKDEIDGRRIFLTLTADAHALVEQALATIASSRPPAEAAQTPTPSLFFSR</sequence>
<dbReference type="InterPro" id="IPR039422">
    <property type="entry name" value="MarR/SlyA-like"/>
</dbReference>
<dbReference type="PANTHER" id="PTHR33164:SF43">
    <property type="entry name" value="HTH-TYPE TRANSCRIPTIONAL REPRESSOR YETL"/>
    <property type="match status" value="1"/>
</dbReference>
<gene>
    <name evidence="5" type="ORF">NJ75_04436</name>
</gene>
<name>A0A0B8ZGD9_9SPHN</name>
<feature type="domain" description="HTH marR-type" evidence="4">
    <location>
        <begin position="49"/>
        <end position="141"/>
    </location>
</feature>
<dbReference type="InterPro" id="IPR000835">
    <property type="entry name" value="HTH_MarR-typ"/>
</dbReference>
<keyword evidence="6" id="KW-1185">Reference proteome</keyword>
<dbReference type="InterPro" id="IPR036390">
    <property type="entry name" value="WH_DNA-bd_sf"/>
</dbReference>
<dbReference type="PATRIC" id="fig|48936.3.peg.4476"/>
<evidence type="ECO:0000259" key="4">
    <source>
        <dbReference type="SMART" id="SM00347"/>
    </source>
</evidence>
<comment type="caution">
    <text evidence="5">The sequence shown here is derived from an EMBL/GenBank/DDBJ whole genome shotgun (WGS) entry which is preliminary data.</text>
</comment>
<reference evidence="5 6" key="1">
    <citation type="submission" date="2014-10" db="EMBL/GenBank/DDBJ databases">
        <title>Draft genome sequence of Novosphingobium subterraneum DSM 12447.</title>
        <authorList>
            <person name="Gan H.M."/>
            <person name="Gan H.Y."/>
            <person name="Savka M.A."/>
        </authorList>
    </citation>
    <scope>NUCLEOTIDE SEQUENCE [LARGE SCALE GENOMIC DNA]</scope>
    <source>
        <strain evidence="5 6">DSM 12447</strain>
    </source>
</reference>
<keyword evidence="1" id="KW-0805">Transcription regulation</keyword>
<dbReference type="GO" id="GO:0003677">
    <property type="term" value="F:DNA binding"/>
    <property type="evidence" value="ECO:0007669"/>
    <property type="project" value="UniProtKB-KW"/>
</dbReference>
<dbReference type="EMBL" id="JRVC01000033">
    <property type="protein sequence ID" value="KHS42070.1"/>
    <property type="molecule type" value="Genomic_DNA"/>
</dbReference>
<dbReference type="RefSeq" id="WP_039338293.1">
    <property type="nucleotide sequence ID" value="NZ_JBNNWK010000050.1"/>
</dbReference>
<organism evidence="5 6">
    <name type="scientific">Novosphingobium subterraneum</name>
    <dbReference type="NCBI Taxonomy" id="48936"/>
    <lineage>
        <taxon>Bacteria</taxon>
        <taxon>Pseudomonadati</taxon>
        <taxon>Pseudomonadota</taxon>
        <taxon>Alphaproteobacteria</taxon>
        <taxon>Sphingomonadales</taxon>
        <taxon>Sphingomonadaceae</taxon>
        <taxon>Novosphingobium</taxon>
    </lineage>
</organism>
<proteinExistence type="predicted"/>